<protein>
    <submittedName>
        <fullName evidence="5">Uncharacterized protein</fullName>
    </submittedName>
</protein>
<dbReference type="EMBL" id="NIZV01000015">
    <property type="protein sequence ID" value="RSM19092.1"/>
    <property type="molecule type" value="Genomic_DNA"/>
</dbReference>
<evidence type="ECO:0000313" key="6">
    <source>
        <dbReference type="Proteomes" id="UP000288429"/>
    </source>
</evidence>
<dbReference type="PROSITE" id="PS50297">
    <property type="entry name" value="ANK_REP_REGION"/>
    <property type="match status" value="1"/>
</dbReference>
<feature type="repeat" description="ANK" evidence="2">
    <location>
        <begin position="1007"/>
        <end position="1036"/>
    </location>
</feature>
<proteinExistence type="predicted"/>
<dbReference type="PROSITE" id="PS50088">
    <property type="entry name" value="ANK_REPEAT"/>
    <property type="match status" value="5"/>
</dbReference>
<feature type="repeat" description="ANK" evidence="2">
    <location>
        <begin position="870"/>
        <end position="902"/>
    </location>
</feature>
<feature type="domain" description="GPI inositol-deacylase winged helix" evidence="3">
    <location>
        <begin position="658"/>
        <end position="733"/>
    </location>
</feature>
<organism evidence="5 6">
    <name type="scientific">Fusarium ambrosium</name>
    <dbReference type="NCBI Taxonomy" id="131363"/>
    <lineage>
        <taxon>Eukaryota</taxon>
        <taxon>Fungi</taxon>
        <taxon>Dikarya</taxon>
        <taxon>Ascomycota</taxon>
        <taxon>Pezizomycotina</taxon>
        <taxon>Sordariomycetes</taxon>
        <taxon>Hypocreomycetidae</taxon>
        <taxon>Hypocreales</taxon>
        <taxon>Nectriaceae</taxon>
        <taxon>Fusarium</taxon>
        <taxon>Fusarium solani species complex</taxon>
    </lineage>
</organism>
<accession>A0A428UXV2</accession>
<evidence type="ECO:0000256" key="2">
    <source>
        <dbReference type="PROSITE-ProRule" id="PRU00023"/>
    </source>
</evidence>
<dbReference type="SUPFAM" id="SSF52540">
    <property type="entry name" value="P-loop containing nucleoside triphosphate hydrolases"/>
    <property type="match status" value="1"/>
</dbReference>
<dbReference type="Gene3D" id="3.40.50.1580">
    <property type="entry name" value="Nucleoside phosphorylase domain"/>
    <property type="match status" value="1"/>
</dbReference>
<evidence type="ECO:0000256" key="1">
    <source>
        <dbReference type="ARBA" id="ARBA00022737"/>
    </source>
</evidence>
<dbReference type="GO" id="GO:0009116">
    <property type="term" value="P:nucleoside metabolic process"/>
    <property type="evidence" value="ECO:0007669"/>
    <property type="project" value="InterPro"/>
</dbReference>
<dbReference type="GO" id="GO:0003824">
    <property type="term" value="F:catalytic activity"/>
    <property type="evidence" value="ECO:0007669"/>
    <property type="project" value="InterPro"/>
</dbReference>
<reference evidence="5 6" key="1">
    <citation type="submission" date="2017-06" db="EMBL/GenBank/DDBJ databases">
        <title>Cmopartive genomic analysis of Ambrosia Fusariam Clade fungi.</title>
        <authorList>
            <person name="Stajich J.E."/>
            <person name="Carrillo J."/>
            <person name="Kijimoto T."/>
            <person name="Eskalen A."/>
            <person name="O'Donnell K."/>
            <person name="Kasson M."/>
        </authorList>
    </citation>
    <scope>NUCLEOTIDE SEQUENCE [LARGE SCALE GENOMIC DNA]</scope>
    <source>
        <strain evidence="5 6">NRRL 20438</strain>
    </source>
</reference>
<dbReference type="SMART" id="SM00248">
    <property type="entry name" value="ANK"/>
    <property type="match status" value="10"/>
</dbReference>
<dbReference type="AlphaFoldDB" id="A0A428UXV2"/>
<keyword evidence="1" id="KW-0677">Repeat</keyword>
<dbReference type="Pfam" id="PF24883">
    <property type="entry name" value="NPHP3_N"/>
    <property type="match status" value="1"/>
</dbReference>
<dbReference type="PANTHER" id="PTHR46082">
    <property type="entry name" value="ATP/GTP-BINDING PROTEIN-RELATED"/>
    <property type="match status" value="1"/>
</dbReference>
<dbReference type="InterPro" id="IPR036770">
    <property type="entry name" value="Ankyrin_rpt-contain_sf"/>
</dbReference>
<dbReference type="Proteomes" id="UP000288429">
    <property type="component" value="Unassembled WGS sequence"/>
</dbReference>
<evidence type="ECO:0000259" key="4">
    <source>
        <dbReference type="Pfam" id="PF24883"/>
    </source>
</evidence>
<dbReference type="InterPro" id="IPR053137">
    <property type="entry name" value="NLR-like"/>
</dbReference>
<dbReference type="SUPFAM" id="SSF53167">
    <property type="entry name" value="Purine and uridine phosphorylases"/>
    <property type="match status" value="1"/>
</dbReference>
<feature type="domain" description="Nephrocystin 3-like N-terminal" evidence="4">
    <location>
        <begin position="381"/>
        <end position="546"/>
    </location>
</feature>
<feature type="repeat" description="ANK" evidence="2">
    <location>
        <begin position="1038"/>
        <end position="1070"/>
    </location>
</feature>
<dbReference type="Gene3D" id="1.25.40.20">
    <property type="entry name" value="Ankyrin repeat-containing domain"/>
    <property type="match status" value="4"/>
</dbReference>
<dbReference type="PANTHER" id="PTHR46082:SF11">
    <property type="entry name" value="AAA+ ATPASE DOMAIN-CONTAINING PROTEIN-RELATED"/>
    <property type="match status" value="1"/>
</dbReference>
<sequence>MSNPSDYTVGWVCALTCEYVAAQEFLDEEHDPPDSLQPNDSNDYTLGRVGRHNVVIAVLPDGEYGTATAASVATSMLNSFRNVRIGLMVGIGGGAPSPMNDIRLGDIVVSAPREANGITYGGVFEYDFGKTIQDQAFKQTRFLNQPPTTLRAAVQGLKTQYTRKGHQLGQAVSDVISKNPMLQDEYSRPHSSTDILFRSGSTHDSRGCAEFCARDPSSLEPRRRRTVYHDKPCIHYGTIASANQLMKNAIARDTLAKERNVLCFEMEAAGLMNDFPCLVIRGICDYSDSHKNKSWQGYAAMVAAAYAKDLLSRIIPSRIENEQRISELFTTALHALETTGDNVNAIKSRSDRRIELEILNWLTPIDYGPQQSDIFRRHQPGTGQWVLDSDQFQTWITTTGKTLFCPGIPGAGKTIVASVVINHLIEKLREDPSSGLAYVYCDFRRRNEQTVEHFVSSLLKQLAEQQPALPDVVRQVYERHEKSRTKPSLRELLESLHSVADLFSHVFIVVDALDECQESNNCLSRLLSGLFELQQKLEVNIFLTARPLGHIKSRFEDAISIEIRAHGEDVRKYVRGRLGELPMIVQGNFELREAIIHNISRAVDGMFLLAKLHFESLIGKMTAKAIRRTLESLPTGSDAYDSAYEEVMNRIEDQNKDKRDMAKKALLWITCAKWRLTKPELQEALAVELGETKLDQDNLPNMKDVASVCAGLVTIDEDSDIVRLVHYTTQEFFERTRQMWFKGAESQIAATCLTYLLFERFRGGVEGAQRYDEIPLYLYAARNWGDHVRDASVQQHRQVINFLESGGCVQASVTAFSRERRLELSRHEASTPSTTGLHLAAYFGLDQTVEALLQRGHNPNVASKNLHTNIKHTPLISAVQRGHDKVVEVLLSRQANPNWGDHQNRTALWWAACGGHGVIAKLLMKKGANPDHRDVHGITVLGVACELGHASVVEALLPSAQVDLCSGNLGTAVMPFFIAASKGHIDVIETLLSKDVLARPGQDWLQTALSHAAENGHAKAVQLLLRKGANPHQAGTSSSTAPVALAALKGHAGVVEMLLKEGADSGTIPHESAFTLSSPTAADQGYIHVITMLIRKGRCSGLGIPDYDTALSAAARKGHDDIIRILLSCPNVVFHGHMAALFAAPWADHMEALFKAPWAGQMEALFEAAGAGHKSTIELLLADNWTQSAIKNSSNRKPLFAALKNGHEEIANLLVKAGMAGLTPEEVSLGPDHWPGVD</sequence>
<dbReference type="Pfam" id="PF00023">
    <property type="entry name" value="Ank"/>
    <property type="match status" value="1"/>
</dbReference>
<dbReference type="Pfam" id="PF22939">
    <property type="entry name" value="WHD_GPIID"/>
    <property type="match status" value="1"/>
</dbReference>
<evidence type="ECO:0000259" key="3">
    <source>
        <dbReference type="Pfam" id="PF22939"/>
    </source>
</evidence>
<keyword evidence="6" id="KW-1185">Reference proteome</keyword>
<dbReference type="InterPro" id="IPR035994">
    <property type="entry name" value="Nucleoside_phosphorylase_sf"/>
</dbReference>
<dbReference type="InterPro" id="IPR054471">
    <property type="entry name" value="GPIID_WHD"/>
</dbReference>
<dbReference type="Pfam" id="PF12796">
    <property type="entry name" value="Ank_2"/>
    <property type="match status" value="3"/>
</dbReference>
<gene>
    <name evidence="5" type="ORF">CDV31_002013</name>
</gene>
<keyword evidence="2" id="KW-0040">ANK repeat</keyword>
<feature type="repeat" description="ANK" evidence="2">
    <location>
        <begin position="832"/>
        <end position="864"/>
    </location>
</feature>
<feature type="repeat" description="ANK" evidence="2">
    <location>
        <begin position="903"/>
        <end position="935"/>
    </location>
</feature>
<dbReference type="InterPro" id="IPR027417">
    <property type="entry name" value="P-loop_NTPase"/>
</dbReference>
<dbReference type="Gene3D" id="3.40.50.300">
    <property type="entry name" value="P-loop containing nucleotide triphosphate hydrolases"/>
    <property type="match status" value="1"/>
</dbReference>
<dbReference type="SUPFAM" id="SSF48403">
    <property type="entry name" value="Ankyrin repeat"/>
    <property type="match status" value="1"/>
</dbReference>
<name>A0A428UXV2_9HYPO</name>
<evidence type="ECO:0000313" key="5">
    <source>
        <dbReference type="EMBL" id="RSM19092.1"/>
    </source>
</evidence>
<dbReference type="InterPro" id="IPR002110">
    <property type="entry name" value="Ankyrin_rpt"/>
</dbReference>
<dbReference type="InterPro" id="IPR056884">
    <property type="entry name" value="NPHP3-like_N"/>
</dbReference>
<comment type="caution">
    <text evidence="5">The sequence shown here is derived from an EMBL/GenBank/DDBJ whole genome shotgun (WGS) entry which is preliminary data.</text>
</comment>